<proteinExistence type="predicted"/>
<keyword evidence="1" id="KW-1133">Transmembrane helix</keyword>
<feature type="transmembrane region" description="Helical" evidence="1">
    <location>
        <begin position="37"/>
        <end position="60"/>
    </location>
</feature>
<accession>A0ABV9QM81</accession>
<feature type="transmembrane region" description="Helical" evidence="1">
    <location>
        <begin position="6"/>
        <end position="25"/>
    </location>
</feature>
<keyword evidence="4" id="KW-1185">Reference proteome</keyword>
<dbReference type="InterPro" id="IPR052173">
    <property type="entry name" value="Beta-lactam_resp_regulator"/>
</dbReference>
<dbReference type="CDD" id="cd07341">
    <property type="entry name" value="M56_BlaR1_MecR1_like"/>
    <property type="match status" value="1"/>
</dbReference>
<dbReference type="InterPro" id="IPR008756">
    <property type="entry name" value="Peptidase_M56"/>
</dbReference>
<gene>
    <name evidence="3" type="ORF">ACFO4R_06675</name>
</gene>
<protein>
    <submittedName>
        <fullName evidence="3">M56 family metallopeptidase</fullName>
    </submittedName>
</protein>
<feature type="transmembrane region" description="Helical" evidence="1">
    <location>
        <begin position="94"/>
        <end position="113"/>
    </location>
</feature>
<dbReference type="Pfam" id="PF05569">
    <property type="entry name" value="Peptidase_M56"/>
    <property type="match status" value="1"/>
</dbReference>
<reference evidence="4" key="1">
    <citation type="journal article" date="2019" name="Int. J. Syst. Evol. Microbiol.">
        <title>The Global Catalogue of Microorganisms (GCM) 10K type strain sequencing project: providing services to taxonomists for standard genome sequencing and annotation.</title>
        <authorList>
            <consortium name="The Broad Institute Genomics Platform"/>
            <consortium name="The Broad Institute Genome Sequencing Center for Infectious Disease"/>
            <person name="Wu L."/>
            <person name="Ma J."/>
        </authorList>
    </citation>
    <scope>NUCLEOTIDE SEQUENCE [LARGE SCALE GENOMIC DNA]</scope>
    <source>
        <strain evidence="4">CCUG 46385</strain>
    </source>
</reference>
<dbReference type="Proteomes" id="UP001595916">
    <property type="component" value="Unassembled WGS sequence"/>
</dbReference>
<dbReference type="EMBL" id="JBHSHL010000022">
    <property type="protein sequence ID" value="MFC4804766.1"/>
    <property type="molecule type" value="Genomic_DNA"/>
</dbReference>
<evidence type="ECO:0000259" key="2">
    <source>
        <dbReference type="Pfam" id="PF05569"/>
    </source>
</evidence>
<dbReference type="RefSeq" id="WP_379788283.1">
    <property type="nucleotide sequence ID" value="NZ_JBHSHL010000022.1"/>
</dbReference>
<evidence type="ECO:0000313" key="4">
    <source>
        <dbReference type="Proteomes" id="UP001595916"/>
    </source>
</evidence>
<evidence type="ECO:0000256" key="1">
    <source>
        <dbReference type="SAM" id="Phobius"/>
    </source>
</evidence>
<name>A0ABV9QM81_9FIRM</name>
<keyword evidence="1" id="KW-0812">Transmembrane</keyword>
<feature type="domain" description="Peptidase M56" evidence="2">
    <location>
        <begin position="14"/>
        <end position="255"/>
    </location>
</feature>
<evidence type="ECO:0000313" key="3">
    <source>
        <dbReference type="EMBL" id="MFC4804766.1"/>
    </source>
</evidence>
<feature type="transmembrane region" description="Helical" evidence="1">
    <location>
        <begin position="292"/>
        <end position="308"/>
    </location>
</feature>
<dbReference type="PANTHER" id="PTHR34978:SF3">
    <property type="entry name" value="SLR0241 PROTEIN"/>
    <property type="match status" value="1"/>
</dbReference>
<organism evidence="3 4">
    <name type="scientific">Filifactor villosus</name>
    <dbReference type="NCBI Taxonomy" id="29374"/>
    <lineage>
        <taxon>Bacteria</taxon>
        <taxon>Bacillati</taxon>
        <taxon>Bacillota</taxon>
        <taxon>Clostridia</taxon>
        <taxon>Peptostreptococcales</taxon>
        <taxon>Filifactoraceae</taxon>
        <taxon>Filifactor</taxon>
    </lineage>
</organism>
<keyword evidence="1" id="KW-0472">Membrane</keyword>
<sequence>MIWFSKIGFLNRGLLITIYILIILLTRKGLNRRGSKYAVMILWGMLLLRLLLPYSISIVVMPEQRWLYRLTYPFITVWDFIYHVSNEIGDFFPALHRFVVAGAVGIYILYQILNTDRVLSRAEEISPSKRMKKYMRRVPCRRKVRLFVNNDLKAPVTYGIFSPKIVLQDRILGDDILLKYVLVHEMTHVAKFDVLWNHLKNLLLCLYWYNPLVWLMSRILNEDLEVLCDKLVVERTGGKEFNKNEYIYVMCNVMMKGIQRHRIPLEGVLGLNPTVERMVTLKKMRKDKIGKVLSLVVAMFLTTAFVYAEKYDPPVVIELEGGGEVEERIVNTDDRTEELVENEYFSLDMEAQASPLAVDIDEKVTLRAFGNKSHTFDMSSYTEGRHTGFTTRISDTSSRKKVKYQLMILEDGEEIFSKTYYGDVNLRTRSTKVNKDYTVTIINLSNAKLNYNIRLKSYK</sequence>
<dbReference type="PANTHER" id="PTHR34978">
    <property type="entry name" value="POSSIBLE SENSOR-TRANSDUCER PROTEIN BLAR"/>
    <property type="match status" value="1"/>
</dbReference>
<comment type="caution">
    <text evidence="3">The sequence shown here is derived from an EMBL/GenBank/DDBJ whole genome shotgun (WGS) entry which is preliminary data.</text>
</comment>